<dbReference type="GO" id="GO:0000165">
    <property type="term" value="P:MAPK cascade"/>
    <property type="evidence" value="ECO:0007669"/>
    <property type="project" value="UniProtKB-ARBA"/>
</dbReference>
<keyword evidence="1" id="KW-0808">Transferase</keyword>
<dbReference type="SUPFAM" id="SSF56112">
    <property type="entry name" value="Protein kinase-like (PK-like)"/>
    <property type="match status" value="1"/>
</dbReference>
<dbReference type="Proteomes" id="UP000010422">
    <property type="component" value="Unassembled WGS sequence"/>
</dbReference>
<dbReference type="InterPro" id="IPR017441">
    <property type="entry name" value="Protein_kinase_ATP_BS"/>
</dbReference>
<protein>
    <recommendedName>
        <fullName evidence="6">Protein kinase domain-containing protein</fullName>
    </recommendedName>
</protein>
<keyword evidence="3" id="KW-0418">Kinase</keyword>
<evidence type="ECO:0000256" key="4">
    <source>
        <dbReference type="ARBA" id="ARBA00022840"/>
    </source>
</evidence>
<evidence type="ECO:0000256" key="1">
    <source>
        <dbReference type="ARBA" id="ARBA00022679"/>
    </source>
</evidence>
<accession>L0PG71</accession>
<dbReference type="InParanoid" id="L0PG71"/>
<evidence type="ECO:0000259" key="6">
    <source>
        <dbReference type="PROSITE" id="PS50011"/>
    </source>
</evidence>
<dbReference type="AlphaFoldDB" id="L0PG71"/>
<evidence type="ECO:0000256" key="2">
    <source>
        <dbReference type="ARBA" id="ARBA00022741"/>
    </source>
</evidence>
<dbReference type="GO" id="GO:0005524">
    <property type="term" value="F:ATP binding"/>
    <property type="evidence" value="ECO:0007669"/>
    <property type="project" value="UniProtKB-UniRule"/>
</dbReference>
<proteinExistence type="predicted"/>
<sequence>MRFLRKNATCVDSSGFKIYQNVSKYKKLKKTESCEFLNNTNATKNSNTLFSNTYKSYKLKNIKNIITKSNISNSWTPKTLNLKNKNRTLELTKIVQSTKDRETFVIVDLTDCINASDIRKQLCRKLGIIELWSECRIFSTQIYTKDYDEELDDEKLIYARFYADNIGTLKFYVEFPSKKVDKNICDTISVYSIPRNELLEQENIYLNLLSNSPILLNKNNNGSQIFNNFFKISSNISNRKMNLESKIQKSFISKSEWDNNISIKNQIQFQKNNIYNNLSNQKRKIDFFDVFQNNEVIENVNFHIRKIKDNINTRLDSLLNQNGNLGYLKSFNNIQLNNNKHINVEKLQLSKKLNTNIITDLPAIFNKLFPSNLEKKLIKQINTLNLNESSEKSYQNIEKKNNMSFENEIQLKKNTYNLKNSYIFFESDNLLFDVYDENVHDYSCSKKEINKNILNFSTRNIVKIQELSEKLYNKKCKIKYSNNEHRLKKSLEELPNLNLFELQNSHTQDQTVSKTRILSIIEKSLQPKEVLDLSNSSFIDEIENDQEIFWAIKPKRMSNKMFSEKLKDFKINNSIKNISKMSIEKIFSNEATNSLALKNVENSYDSTSFTSSISSTKSIFEKKICNNDKWGIRPSTQVVYEHLEDFFPNHDLDKPIINQLVDLTNLSDTKHISDTFLTLKFISPVYCTNIQNCMKSIKVVAKEANEAQKKKRKYAKLWGIKSQEIKLNKDKNDYNLVETNIINLATFKWIKGKLIGKGRYGKVYLAMNATTGEMLAVKQIMNTKKI</sequence>
<gene>
    <name evidence="7" type="ORF">PNEJI1_000296</name>
</gene>
<organism evidence="8">
    <name type="scientific">Pneumocystis jirovecii</name>
    <name type="common">Human pneumocystis pneumonia agent</name>
    <dbReference type="NCBI Taxonomy" id="42068"/>
    <lineage>
        <taxon>Eukaryota</taxon>
        <taxon>Fungi</taxon>
        <taxon>Dikarya</taxon>
        <taxon>Ascomycota</taxon>
        <taxon>Taphrinomycotina</taxon>
        <taxon>Pneumocystomycetes</taxon>
        <taxon>Pneumocystaceae</taxon>
        <taxon>Pneumocystis</taxon>
    </lineage>
</organism>
<evidence type="ECO:0000256" key="3">
    <source>
        <dbReference type="ARBA" id="ARBA00022777"/>
    </source>
</evidence>
<dbReference type="FunCoup" id="L0PG71">
    <property type="interactions" value="239"/>
</dbReference>
<dbReference type="STRING" id="1209962.L0PG71"/>
<comment type="caution">
    <text evidence="7">The sequence shown here is derived from an EMBL/GenBank/DDBJ whole genome shotgun (WGS) entry which is preliminary data.</text>
</comment>
<reference evidence="7 8" key="1">
    <citation type="journal article" date="2012" name="MBio">
        <title>De novo assembly of the Pneumocystis jirovecii genome from a single bronchoalveolar lavage fluid specimen from a patient.</title>
        <authorList>
            <person name="Cisse O.H."/>
            <person name="Pagni M."/>
            <person name="Hauser P.M."/>
        </authorList>
    </citation>
    <scope>NUCLEOTIDE SEQUENCE [LARGE SCALE GENOMIC DNA]</scope>
    <source>
        <strain evidence="7 8">SE8</strain>
    </source>
</reference>
<dbReference type="PROSITE" id="PS00107">
    <property type="entry name" value="PROTEIN_KINASE_ATP"/>
    <property type="match status" value="1"/>
</dbReference>
<evidence type="ECO:0000313" key="8">
    <source>
        <dbReference type="Proteomes" id="UP000010422"/>
    </source>
</evidence>
<name>L0PG71_PNEJI</name>
<dbReference type="PROSITE" id="PS50011">
    <property type="entry name" value="PROTEIN_KINASE_DOM"/>
    <property type="match status" value="1"/>
</dbReference>
<dbReference type="InterPro" id="IPR011009">
    <property type="entry name" value="Kinase-like_dom_sf"/>
</dbReference>
<evidence type="ECO:0000313" key="7">
    <source>
        <dbReference type="EMBL" id="CCJ31366.1"/>
    </source>
</evidence>
<keyword evidence="2 5" id="KW-0547">Nucleotide-binding</keyword>
<dbReference type="PANTHER" id="PTHR48016:SF56">
    <property type="entry name" value="MAPKK KINASE"/>
    <property type="match status" value="1"/>
</dbReference>
<dbReference type="Gene3D" id="3.30.200.20">
    <property type="entry name" value="Phosphorylase Kinase, domain 1"/>
    <property type="match status" value="1"/>
</dbReference>
<dbReference type="GO" id="GO:0004672">
    <property type="term" value="F:protein kinase activity"/>
    <property type="evidence" value="ECO:0007669"/>
    <property type="project" value="InterPro"/>
</dbReference>
<feature type="binding site" evidence="5">
    <location>
        <position position="778"/>
    </location>
    <ligand>
        <name>ATP</name>
        <dbReference type="ChEBI" id="CHEBI:30616"/>
    </ligand>
</feature>
<keyword evidence="4 5" id="KW-0067">ATP-binding</keyword>
<dbReference type="VEuPathDB" id="FungiDB:PNEJI1_000296"/>
<dbReference type="EMBL" id="CAKM01000284">
    <property type="protein sequence ID" value="CCJ31366.1"/>
    <property type="molecule type" value="Genomic_DNA"/>
</dbReference>
<dbReference type="PANTHER" id="PTHR48016">
    <property type="entry name" value="MAP KINASE KINASE KINASE SSK2-RELATED-RELATED"/>
    <property type="match status" value="1"/>
</dbReference>
<dbReference type="InterPro" id="IPR050538">
    <property type="entry name" value="MAP_kinase_kinase_kinase"/>
</dbReference>
<dbReference type="InterPro" id="IPR000719">
    <property type="entry name" value="Prot_kinase_dom"/>
</dbReference>
<feature type="domain" description="Protein kinase" evidence="6">
    <location>
        <begin position="749"/>
        <end position="786"/>
    </location>
</feature>
<evidence type="ECO:0000256" key="5">
    <source>
        <dbReference type="PROSITE-ProRule" id="PRU10141"/>
    </source>
</evidence>